<evidence type="ECO:0000313" key="1">
    <source>
        <dbReference type="EMBL" id="KAJ0176477.1"/>
    </source>
</evidence>
<organism evidence="1 2">
    <name type="scientific">Dendrolimus kikuchii</name>
    <dbReference type="NCBI Taxonomy" id="765133"/>
    <lineage>
        <taxon>Eukaryota</taxon>
        <taxon>Metazoa</taxon>
        <taxon>Ecdysozoa</taxon>
        <taxon>Arthropoda</taxon>
        <taxon>Hexapoda</taxon>
        <taxon>Insecta</taxon>
        <taxon>Pterygota</taxon>
        <taxon>Neoptera</taxon>
        <taxon>Endopterygota</taxon>
        <taxon>Lepidoptera</taxon>
        <taxon>Glossata</taxon>
        <taxon>Ditrysia</taxon>
        <taxon>Bombycoidea</taxon>
        <taxon>Lasiocampidae</taxon>
        <taxon>Dendrolimus</taxon>
    </lineage>
</organism>
<evidence type="ECO:0000313" key="2">
    <source>
        <dbReference type="Proteomes" id="UP000824533"/>
    </source>
</evidence>
<protein>
    <submittedName>
        <fullName evidence="1">Uncharacterized protein</fullName>
    </submittedName>
</protein>
<accession>A0ACC1CY10</accession>
<sequence length="136" mass="15021">MGDRDDFEELVNNDESILYVTAGNLPQKSGAKVTIWGKVTKVSASEGFFVKTVDDQEVPIKLKMPLHEPLDGWYEIYGVSQGRSVLCDEYVPFSDEMVKSIDKEGHKALAKLLSALDDPWNLGADDNGIDGVTPME</sequence>
<dbReference type="Proteomes" id="UP000824533">
    <property type="component" value="Linkage Group LG13"/>
</dbReference>
<keyword evidence="2" id="KW-1185">Reference proteome</keyword>
<comment type="caution">
    <text evidence="1">The sequence shown here is derived from an EMBL/GenBank/DDBJ whole genome shotgun (WGS) entry which is preliminary data.</text>
</comment>
<name>A0ACC1CY10_9NEOP</name>
<dbReference type="EMBL" id="CM034399">
    <property type="protein sequence ID" value="KAJ0176477.1"/>
    <property type="molecule type" value="Genomic_DNA"/>
</dbReference>
<proteinExistence type="predicted"/>
<gene>
    <name evidence="1" type="ORF">K1T71_007656</name>
</gene>
<reference evidence="1 2" key="1">
    <citation type="journal article" date="2021" name="Front. Genet.">
        <title>Chromosome-Level Genome Assembly Reveals Significant Gene Expansion in the Toll and IMD Signaling Pathways of Dendrolimus kikuchii.</title>
        <authorList>
            <person name="Zhou J."/>
            <person name="Wu P."/>
            <person name="Xiong Z."/>
            <person name="Liu N."/>
            <person name="Zhao N."/>
            <person name="Ji M."/>
            <person name="Qiu Y."/>
            <person name="Yang B."/>
        </authorList>
    </citation>
    <scope>NUCLEOTIDE SEQUENCE [LARGE SCALE GENOMIC DNA]</scope>
    <source>
        <strain evidence="1">Ann1</strain>
    </source>
</reference>